<reference evidence="2 3" key="1">
    <citation type="submission" date="2005-07" db="EMBL/GenBank/DDBJ databases">
        <authorList>
            <person name="Mural R.J."/>
            <person name="Li P.W."/>
            <person name="Adams M.D."/>
            <person name="Amanatides P.G."/>
            <person name="Baden-Tillson H."/>
            <person name="Barnstead M."/>
            <person name="Chin S.H."/>
            <person name="Dew I."/>
            <person name="Evans C.A."/>
            <person name="Ferriera S."/>
            <person name="Flanigan M."/>
            <person name="Fosler C."/>
            <person name="Glodek A."/>
            <person name="Gu Z."/>
            <person name="Holt R.A."/>
            <person name="Jennings D."/>
            <person name="Kraft C.L."/>
            <person name="Lu F."/>
            <person name="Nguyen T."/>
            <person name="Nusskern D.R."/>
            <person name="Pfannkoch C.M."/>
            <person name="Sitter C."/>
            <person name="Sutton G.G."/>
            <person name="Venter J.C."/>
            <person name="Wang Z."/>
            <person name="Woodage T."/>
            <person name="Zheng X.H."/>
            <person name="Zhong F."/>
        </authorList>
    </citation>
    <scope>NUCLEOTIDE SEQUENCE [LARGE SCALE GENOMIC DNA]</scope>
    <source>
        <strain>BN</strain>
        <strain evidence="3">Sprague-Dawley</strain>
    </source>
</reference>
<proteinExistence type="predicted"/>
<evidence type="ECO:0000313" key="3">
    <source>
        <dbReference type="Proteomes" id="UP000234681"/>
    </source>
</evidence>
<accession>A6HLN5</accession>
<sequence>MPKTKRGDLSSSSSFFPGWVGRAFHSCCATTVLGSQTKLSEKEQGSQQHSDFSESSVARHSASIVAFREAPDHQGCPS</sequence>
<organism evidence="2 3">
    <name type="scientific">Rattus norvegicus</name>
    <name type="common">Rat</name>
    <dbReference type="NCBI Taxonomy" id="10116"/>
    <lineage>
        <taxon>Eukaryota</taxon>
        <taxon>Metazoa</taxon>
        <taxon>Chordata</taxon>
        <taxon>Craniata</taxon>
        <taxon>Vertebrata</taxon>
        <taxon>Euteleostomi</taxon>
        <taxon>Mammalia</taxon>
        <taxon>Eutheria</taxon>
        <taxon>Euarchontoglires</taxon>
        <taxon>Glires</taxon>
        <taxon>Rodentia</taxon>
        <taxon>Myomorpha</taxon>
        <taxon>Muroidea</taxon>
        <taxon>Muridae</taxon>
        <taxon>Murinae</taxon>
        <taxon>Rattus</taxon>
    </lineage>
</organism>
<evidence type="ECO:0000256" key="1">
    <source>
        <dbReference type="SAM" id="MobiDB-lite"/>
    </source>
</evidence>
<name>A6HLN5_RAT</name>
<feature type="compositionally biased region" description="Polar residues" evidence="1">
    <location>
        <begin position="45"/>
        <end position="57"/>
    </location>
</feature>
<protein>
    <submittedName>
        <fullName evidence="2">RCG34541, isoform CRA_d</fullName>
    </submittedName>
</protein>
<dbReference type="EMBL" id="CH473948">
    <property type="protein sequence ID" value="EDM06938.1"/>
    <property type="molecule type" value="Genomic_DNA"/>
</dbReference>
<dbReference type="Proteomes" id="UP000234681">
    <property type="component" value="Chromosome 10"/>
</dbReference>
<feature type="region of interest" description="Disordered" evidence="1">
    <location>
        <begin position="38"/>
        <end position="57"/>
    </location>
</feature>
<evidence type="ECO:0000313" key="2">
    <source>
        <dbReference type="EMBL" id="EDM06938.1"/>
    </source>
</evidence>
<gene>
    <name evidence="2" type="ORF">rCG_34541</name>
</gene>
<dbReference type="AlphaFoldDB" id="A6HLN5"/>